<organism evidence="1 2">
    <name type="scientific">Bradyrhizobium diazoefficiens (strain JCM 10833 / BCRC 13528 / IAM 13628 / NBRC 14792 / USDA 110)</name>
    <dbReference type="NCBI Taxonomy" id="224911"/>
    <lineage>
        <taxon>Bacteria</taxon>
        <taxon>Pseudomonadati</taxon>
        <taxon>Pseudomonadota</taxon>
        <taxon>Alphaproteobacteria</taxon>
        <taxon>Hyphomicrobiales</taxon>
        <taxon>Nitrobacteraceae</taxon>
        <taxon>Bradyrhizobium</taxon>
    </lineage>
</organism>
<dbReference type="AlphaFoldDB" id="Q89GA5"/>
<keyword evidence="2" id="KW-1185">Reference proteome</keyword>
<dbReference type="EnsemblBacteria" id="BAC51705">
    <property type="protein sequence ID" value="BAC51705"/>
    <property type="gene ID" value="BAC51705"/>
</dbReference>
<evidence type="ECO:0000313" key="1">
    <source>
        <dbReference type="EMBL" id="BAC51705.1"/>
    </source>
</evidence>
<sequence>MIEAQLVMLHLLLDRPLAKGIVSAEENLPLVVEPVARVERAVRRPVAVGPVIVAGVTIAADFKALKYPSPC</sequence>
<dbReference type="HOGENOM" id="CLU_2732022_0_0_5"/>
<gene>
    <name evidence="1" type="ordered locus">bsr6440</name>
</gene>
<accession>Q89GA5</accession>
<dbReference type="EMBL" id="BA000040">
    <property type="protein sequence ID" value="BAC51705.1"/>
    <property type="molecule type" value="Genomic_DNA"/>
</dbReference>
<proteinExistence type="predicted"/>
<dbReference type="KEGG" id="bja:bsr6440"/>
<evidence type="ECO:0000313" key="2">
    <source>
        <dbReference type="Proteomes" id="UP000002526"/>
    </source>
</evidence>
<name>Q89GA5_BRADU</name>
<protein>
    <submittedName>
        <fullName evidence="1">Bsr6440 protein</fullName>
    </submittedName>
</protein>
<dbReference type="InParanoid" id="Q89GA5"/>
<dbReference type="Proteomes" id="UP000002526">
    <property type="component" value="Chromosome"/>
</dbReference>
<reference evidence="2" key="1">
    <citation type="journal article" date="2002" name="DNA Res.">
        <title>Complete genomic sequence of nitrogen-fixing symbiotic bacterium Bradyrhizobium japonicum USDA110.</title>
        <authorList>
            <person name="Kaneko T."/>
            <person name="Nakamura Y."/>
            <person name="Sato S."/>
            <person name="Minamisawa K."/>
            <person name="Uchiumi T."/>
            <person name="Sasamoto S."/>
            <person name="Watanabe A."/>
            <person name="Idesawa K."/>
            <person name="Iriguchi M."/>
            <person name="Kawashima K."/>
            <person name="Kohara M."/>
            <person name="Matsumoto M."/>
            <person name="Shimpo S."/>
            <person name="Tsuruoka H."/>
            <person name="Wada T."/>
            <person name="Yamada M."/>
            <person name="Tabata S."/>
        </authorList>
    </citation>
    <scope>NUCLEOTIDE SEQUENCE [LARGE SCALE GENOMIC DNA]</scope>
    <source>
        <strain evidence="2">JCM 10833 / BCRC 13528 / IAM 13628 / NBRC 14792 / USDA 110</strain>
    </source>
</reference>